<sequence>MVSTTPRRGRRPGRPPAQPDGPDQRERLVNLALELYGRKGYEATTLAAIAREAGMTPAAVHYYFKTREQLFDIVFDEYIAPMRQSIDEVFQTNANDPALAFTRLAERFVELAAEKPWIGPVFFGDLLSENDMFKKHMKQRMDSSRHARLLGHIQAWQAEGKLNAGLDPTLIMTSILSLTILPMTAMRRWKDDPLRQHITPEDITRHAVALLGHGLAP</sequence>
<keyword evidence="3" id="KW-0804">Transcription</keyword>
<evidence type="ECO:0000313" key="7">
    <source>
        <dbReference type="EMBL" id="NII05339.1"/>
    </source>
</evidence>
<keyword evidence="8" id="KW-1185">Reference proteome</keyword>
<dbReference type="PANTHER" id="PTHR30055:SF234">
    <property type="entry name" value="HTH-TYPE TRANSCRIPTIONAL REGULATOR BETI"/>
    <property type="match status" value="1"/>
</dbReference>
<evidence type="ECO:0000313" key="8">
    <source>
        <dbReference type="Proteomes" id="UP000490980"/>
    </source>
</evidence>
<evidence type="ECO:0000256" key="5">
    <source>
        <dbReference type="SAM" id="MobiDB-lite"/>
    </source>
</evidence>
<organism evidence="7 8">
    <name type="scientific">Luteibacter anthropi</name>
    <dbReference type="NCBI Taxonomy" id="564369"/>
    <lineage>
        <taxon>Bacteria</taxon>
        <taxon>Pseudomonadati</taxon>
        <taxon>Pseudomonadota</taxon>
        <taxon>Gammaproteobacteria</taxon>
        <taxon>Lysobacterales</taxon>
        <taxon>Rhodanobacteraceae</taxon>
        <taxon>Luteibacter</taxon>
    </lineage>
</organism>
<dbReference type="PRINTS" id="PR00455">
    <property type="entry name" value="HTHTETR"/>
</dbReference>
<dbReference type="SUPFAM" id="SSF48498">
    <property type="entry name" value="Tetracyclin repressor-like, C-terminal domain"/>
    <property type="match status" value="1"/>
</dbReference>
<feature type="domain" description="HTH tetR-type" evidence="6">
    <location>
        <begin position="22"/>
        <end position="82"/>
    </location>
</feature>
<evidence type="ECO:0000256" key="4">
    <source>
        <dbReference type="PROSITE-ProRule" id="PRU00335"/>
    </source>
</evidence>
<dbReference type="AlphaFoldDB" id="A0A7X5U7N9"/>
<accession>A0A7X5U7N9</accession>
<dbReference type="InterPro" id="IPR009057">
    <property type="entry name" value="Homeodomain-like_sf"/>
</dbReference>
<dbReference type="SUPFAM" id="SSF46689">
    <property type="entry name" value="Homeodomain-like"/>
    <property type="match status" value="1"/>
</dbReference>
<keyword evidence="2 4" id="KW-0238">DNA-binding</keyword>
<protein>
    <submittedName>
        <fullName evidence="7">TetR/AcrR family transcriptional regulator</fullName>
    </submittedName>
</protein>
<evidence type="ECO:0000256" key="3">
    <source>
        <dbReference type="ARBA" id="ARBA00023163"/>
    </source>
</evidence>
<dbReference type="InterPro" id="IPR001647">
    <property type="entry name" value="HTH_TetR"/>
</dbReference>
<feature type="DNA-binding region" description="H-T-H motif" evidence="4">
    <location>
        <begin position="45"/>
        <end position="64"/>
    </location>
</feature>
<dbReference type="Gene3D" id="1.10.357.10">
    <property type="entry name" value="Tetracycline Repressor, domain 2"/>
    <property type="match status" value="1"/>
</dbReference>
<dbReference type="PROSITE" id="PS50977">
    <property type="entry name" value="HTH_TETR_2"/>
    <property type="match status" value="1"/>
</dbReference>
<evidence type="ECO:0000259" key="6">
    <source>
        <dbReference type="PROSITE" id="PS50977"/>
    </source>
</evidence>
<evidence type="ECO:0000256" key="2">
    <source>
        <dbReference type="ARBA" id="ARBA00023125"/>
    </source>
</evidence>
<keyword evidence="1" id="KW-0805">Transcription regulation</keyword>
<proteinExistence type="predicted"/>
<name>A0A7X5U7N9_9GAMM</name>
<feature type="region of interest" description="Disordered" evidence="5">
    <location>
        <begin position="1"/>
        <end position="24"/>
    </location>
</feature>
<dbReference type="EMBL" id="JAARLZ010000002">
    <property type="protein sequence ID" value="NII05339.1"/>
    <property type="molecule type" value="Genomic_DNA"/>
</dbReference>
<reference evidence="7 8" key="1">
    <citation type="submission" date="2020-03" db="EMBL/GenBank/DDBJ databases">
        <authorList>
            <person name="Lai Q."/>
        </authorList>
    </citation>
    <scope>NUCLEOTIDE SEQUENCE [LARGE SCALE GENOMIC DNA]</scope>
    <source>
        <strain evidence="7 8">CCUG 25036</strain>
    </source>
</reference>
<dbReference type="Pfam" id="PF00440">
    <property type="entry name" value="TetR_N"/>
    <property type="match status" value="1"/>
</dbReference>
<dbReference type="GO" id="GO:0000976">
    <property type="term" value="F:transcription cis-regulatory region binding"/>
    <property type="evidence" value="ECO:0007669"/>
    <property type="project" value="TreeGrafter"/>
</dbReference>
<dbReference type="Proteomes" id="UP000490980">
    <property type="component" value="Unassembled WGS sequence"/>
</dbReference>
<dbReference type="GO" id="GO:0003700">
    <property type="term" value="F:DNA-binding transcription factor activity"/>
    <property type="evidence" value="ECO:0007669"/>
    <property type="project" value="TreeGrafter"/>
</dbReference>
<dbReference type="RefSeq" id="WP_166946458.1">
    <property type="nucleotide sequence ID" value="NZ_CP077072.1"/>
</dbReference>
<comment type="caution">
    <text evidence="7">The sequence shown here is derived from an EMBL/GenBank/DDBJ whole genome shotgun (WGS) entry which is preliminary data.</text>
</comment>
<dbReference type="InterPro" id="IPR050109">
    <property type="entry name" value="HTH-type_TetR-like_transc_reg"/>
</dbReference>
<gene>
    <name evidence="7" type="ORF">HBF25_02925</name>
</gene>
<dbReference type="InterPro" id="IPR036271">
    <property type="entry name" value="Tet_transcr_reg_TetR-rel_C_sf"/>
</dbReference>
<dbReference type="PANTHER" id="PTHR30055">
    <property type="entry name" value="HTH-TYPE TRANSCRIPTIONAL REGULATOR RUTR"/>
    <property type="match status" value="1"/>
</dbReference>
<evidence type="ECO:0000256" key="1">
    <source>
        <dbReference type="ARBA" id="ARBA00023015"/>
    </source>
</evidence>